<name>A0A644T6A1_9ZZZZ</name>
<evidence type="ECO:0000313" key="1">
    <source>
        <dbReference type="EMBL" id="MPL62390.1"/>
    </source>
</evidence>
<gene>
    <name evidence="1" type="ORF">SDC9_08010</name>
</gene>
<dbReference type="AlphaFoldDB" id="A0A644T6A1"/>
<accession>A0A644T6A1</accession>
<protein>
    <submittedName>
        <fullName evidence="1">Uncharacterized protein</fullName>
    </submittedName>
</protein>
<reference evidence="1" key="1">
    <citation type="submission" date="2019-08" db="EMBL/GenBank/DDBJ databases">
        <authorList>
            <person name="Kucharzyk K."/>
            <person name="Murdoch R.W."/>
            <person name="Higgins S."/>
            <person name="Loffler F."/>
        </authorList>
    </citation>
    <scope>NUCLEOTIDE SEQUENCE</scope>
</reference>
<organism evidence="1">
    <name type="scientific">bioreactor metagenome</name>
    <dbReference type="NCBI Taxonomy" id="1076179"/>
    <lineage>
        <taxon>unclassified sequences</taxon>
        <taxon>metagenomes</taxon>
        <taxon>ecological metagenomes</taxon>
    </lineage>
</organism>
<dbReference type="EMBL" id="VSSQ01000017">
    <property type="protein sequence ID" value="MPL62390.1"/>
    <property type="molecule type" value="Genomic_DNA"/>
</dbReference>
<proteinExistence type="predicted"/>
<comment type="caution">
    <text evidence="1">The sequence shown here is derived from an EMBL/GenBank/DDBJ whole genome shotgun (WGS) entry which is preliminary data.</text>
</comment>
<sequence>MEARLMSNQDLVLEFKKLVILLPSKSLRLLEVEREIAKRIGDEEEEKRLLTNLRNCIHLNKGGVKISECEKEILERLGNKELITSENFQNFWEKLTQEKKGYSYSAEDAGD</sequence>